<dbReference type="InterPro" id="IPR050380">
    <property type="entry name" value="Immune_Resp_Modulators"/>
</dbReference>
<dbReference type="PROSITE" id="PS00290">
    <property type="entry name" value="IG_MHC"/>
    <property type="match status" value="1"/>
</dbReference>
<dbReference type="Pfam" id="PF07686">
    <property type="entry name" value="V-set"/>
    <property type="match status" value="1"/>
</dbReference>
<feature type="domain" description="Ig-like" evidence="9">
    <location>
        <begin position="140"/>
        <end position="236"/>
    </location>
</feature>
<evidence type="ECO:0000256" key="7">
    <source>
        <dbReference type="ARBA" id="ARBA00043265"/>
    </source>
</evidence>
<dbReference type="GO" id="GO:0002250">
    <property type="term" value="P:adaptive immune response"/>
    <property type="evidence" value="ECO:0007669"/>
    <property type="project" value="UniProtKB-KW"/>
</dbReference>
<dbReference type="Gene3D" id="2.60.40.10">
    <property type="entry name" value="Immunoglobulins"/>
    <property type="match status" value="2"/>
</dbReference>
<dbReference type="SMR" id="A0N8U8"/>
<dbReference type="PIR" id="S06942">
    <property type="entry name" value="S06942"/>
</dbReference>
<dbReference type="InterPro" id="IPR013106">
    <property type="entry name" value="Ig_V-set"/>
</dbReference>
<keyword evidence="5" id="KW-1015">Disulfide bond</keyword>
<feature type="domain" description="Ig-like" evidence="9">
    <location>
        <begin position="18"/>
        <end position="123"/>
    </location>
</feature>
<dbReference type="GO" id="GO:0019814">
    <property type="term" value="C:immunoglobulin complex"/>
    <property type="evidence" value="ECO:0007669"/>
    <property type="project" value="UniProtKB-KW"/>
</dbReference>
<dbReference type="SMART" id="SM00406">
    <property type="entry name" value="IGv"/>
    <property type="match status" value="1"/>
</dbReference>
<dbReference type="PROSITE" id="PS50835">
    <property type="entry name" value="IG_LIKE"/>
    <property type="match status" value="2"/>
</dbReference>
<protein>
    <submittedName>
        <fullName evidence="10">Variable region</fullName>
    </submittedName>
</protein>
<dbReference type="CDD" id="cd00099">
    <property type="entry name" value="IgV"/>
    <property type="match status" value="1"/>
</dbReference>
<feature type="signal peptide" evidence="8">
    <location>
        <begin position="1"/>
        <end position="16"/>
    </location>
</feature>
<dbReference type="AlphaFoldDB" id="A0N8U8"/>
<dbReference type="InterPro" id="IPR003597">
    <property type="entry name" value="Ig_C1-set"/>
</dbReference>
<dbReference type="PANTHER" id="PTHR23411">
    <property type="entry name" value="TAPASIN"/>
    <property type="match status" value="1"/>
</dbReference>
<evidence type="ECO:0000256" key="6">
    <source>
        <dbReference type="ARBA" id="ARBA00023180"/>
    </source>
</evidence>
<keyword evidence="6" id="KW-0325">Glycoprotein</keyword>
<evidence type="ECO:0000256" key="2">
    <source>
        <dbReference type="ARBA" id="ARBA00022525"/>
    </source>
</evidence>
<dbReference type="InterPro" id="IPR013783">
    <property type="entry name" value="Ig-like_fold"/>
</dbReference>
<keyword evidence="7" id="KW-1280">Immunoglobulin</keyword>
<dbReference type="GO" id="GO:0005576">
    <property type="term" value="C:extracellular region"/>
    <property type="evidence" value="ECO:0007669"/>
    <property type="project" value="UniProtKB-SubCell"/>
</dbReference>
<evidence type="ECO:0000256" key="4">
    <source>
        <dbReference type="ARBA" id="ARBA00023130"/>
    </source>
</evidence>
<comment type="subcellular location">
    <subcellularLocation>
        <location evidence="1">Secreted</location>
    </subcellularLocation>
</comment>
<keyword evidence="3" id="KW-0391">Immunity</keyword>
<dbReference type="InterPro" id="IPR036179">
    <property type="entry name" value="Ig-like_dom_sf"/>
</dbReference>
<dbReference type="SUPFAM" id="SSF48726">
    <property type="entry name" value="Immunoglobulin"/>
    <property type="match status" value="2"/>
</dbReference>
<reference evidence="10" key="1">
    <citation type="journal article" date="1989" name="EMBO J.">
        <title>Genomic organization and sequences of immunoglobulin light chain genes in a primitive vertebrate suggest coevolution of immunoglobulin gene organization.</title>
        <authorList>
            <person name="Shamblott MJJ"/>
            <person name="Litman GWW"/>
        </authorList>
    </citation>
    <scope>NUCLEOTIDE SEQUENCE</scope>
    <source>
        <tissue evidence="10">Liver</tissue>
    </source>
</reference>
<dbReference type="FunFam" id="2.60.40.10:FF:000283">
    <property type="entry name" value="Immunoglobulin kappa constant"/>
    <property type="match status" value="1"/>
</dbReference>
<sequence>MYLLGTLLLHLTGVLAVPVLNQTPISDPVSAGETSELKCAMQNGKMGSYYMSWYRQRPGEAPVWVLAHSTSGSIYRGTGFTDRFKPSRDTSSNSHILTIGSLEPGDSAVYYCAAWDSSAATFTFGPGTALSLRSSEDRKPSVLLLPPSSEEIDSGWATLSCLVSRFKPGFVRVLWRVDDKETDSGVTTGTVSTDSDQSYSLSSYLRVPATAWNKGSSYTCSVDHGSLSSPLLKTISSTACSD</sequence>
<evidence type="ECO:0000256" key="3">
    <source>
        <dbReference type="ARBA" id="ARBA00022859"/>
    </source>
</evidence>
<dbReference type="EMBL" id="X15316">
    <property type="protein sequence ID" value="CAA33376.1"/>
    <property type="molecule type" value="Genomic_DNA"/>
</dbReference>
<evidence type="ECO:0000313" key="10">
    <source>
        <dbReference type="EMBL" id="CAA33376.1"/>
    </source>
</evidence>
<dbReference type="InterPro" id="IPR003006">
    <property type="entry name" value="Ig/MHC_CS"/>
</dbReference>
<dbReference type="Pfam" id="PF07654">
    <property type="entry name" value="C1-set"/>
    <property type="match status" value="1"/>
</dbReference>
<dbReference type="InterPro" id="IPR007110">
    <property type="entry name" value="Ig-like_dom"/>
</dbReference>
<proteinExistence type="predicted"/>
<evidence type="ECO:0000259" key="9">
    <source>
        <dbReference type="PROSITE" id="PS50835"/>
    </source>
</evidence>
<dbReference type="InterPro" id="IPR003599">
    <property type="entry name" value="Ig_sub"/>
</dbReference>
<evidence type="ECO:0000256" key="8">
    <source>
        <dbReference type="SAM" id="SignalP"/>
    </source>
</evidence>
<dbReference type="SMART" id="SM00407">
    <property type="entry name" value="IGc1"/>
    <property type="match status" value="1"/>
</dbReference>
<evidence type="ECO:0000256" key="5">
    <source>
        <dbReference type="ARBA" id="ARBA00023157"/>
    </source>
</evidence>
<name>A0N8U8_HETFR</name>
<organism evidence="10">
    <name type="scientific">Heterodontus francisci</name>
    <name type="common">Horn shark</name>
    <name type="synonym">Cestracion francisci</name>
    <dbReference type="NCBI Taxonomy" id="7792"/>
    <lineage>
        <taxon>Eukaryota</taxon>
        <taxon>Metazoa</taxon>
        <taxon>Chordata</taxon>
        <taxon>Craniata</taxon>
        <taxon>Vertebrata</taxon>
        <taxon>Chondrichthyes</taxon>
        <taxon>Elasmobranchii</taxon>
        <taxon>Galeomorphii</taxon>
        <taxon>Heterodontoidea</taxon>
        <taxon>Heterodontiformes</taxon>
        <taxon>Heterodontidae</taxon>
        <taxon>Heterodontus</taxon>
    </lineage>
</organism>
<dbReference type="SMART" id="SM00409">
    <property type="entry name" value="IG"/>
    <property type="match status" value="2"/>
</dbReference>
<keyword evidence="4" id="KW-1064">Adaptive immunity</keyword>
<keyword evidence="8" id="KW-0732">Signal</keyword>
<keyword evidence="2" id="KW-0964">Secreted</keyword>
<accession>A0N8U8</accession>
<evidence type="ECO:0000256" key="1">
    <source>
        <dbReference type="ARBA" id="ARBA00004613"/>
    </source>
</evidence>
<feature type="chain" id="PRO_5002627801" evidence="8">
    <location>
        <begin position="17"/>
        <end position="242"/>
    </location>
</feature>